<evidence type="ECO:0000256" key="4">
    <source>
        <dbReference type="ARBA" id="ARBA00022833"/>
    </source>
</evidence>
<dbReference type="Gene3D" id="3.60.15.10">
    <property type="entry name" value="Ribonuclease Z/Hydroxyacylglutathione hydrolase-like"/>
    <property type="match status" value="1"/>
</dbReference>
<evidence type="ECO:0000313" key="6">
    <source>
        <dbReference type="EMBL" id="RFU81922.1"/>
    </source>
</evidence>
<comment type="caution">
    <text evidence="6">The sequence shown here is derived from an EMBL/GenBank/DDBJ whole genome shotgun (WGS) entry which is preliminary data.</text>
</comment>
<comment type="similarity">
    <text evidence="1">Belongs to the metallo-beta-lactamase superfamily.</text>
</comment>
<keyword evidence="2" id="KW-0479">Metal-binding</keyword>
<evidence type="ECO:0000256" key="3">
    <source>
        <dbReference type="ARBA" id="ARBA00022801"/>
    </source>
</evidence>
<keyword evidence="4" id="KW-0862">Zinc</keyword>
<evidence type="ECO:0000256" key="1">
    <source>
        <dbReference type="ARBA" id="ARBA00007749"/>
    </source>
</evidence>
<dbReference type="AlphaFoldDB" id="A0A395P0U7"/>
<dbReference type="Pfam" id="PF00753">
    <property type="entry name" value="Lactamase_B"/>
    <property type="match status" value="1"/>
</dbReference>
<proteinExistence type="inferred from homology"/>
<accession>A0A395P0U7</accession>
<dbReference type="PANTHER" id="PTHR42978:SF5">
    <property type="entry name" value="METALLO-BETA-LACTAMASE DOMAIN-CONTAINING PROTEIN"/>
    <property type="match status" value="1"/>
</dbReference>
<keyword evidence="7" id="KW-1185">Reference proteome</keyword>
<dbReference type="InterPro" id="IPR051013">
    <property type="entry name" value="MBL_superfamily_lactonases"/>
</dbReference>
<dbReference type="PANTHER" id="PTHR42978">
    <property type="entry name" value="QUORUM-QUENCHING LACTONASE YTNP-RELATED-RELATED"/>
    <property type="match status" value="1"/>
</dbReference>
<name>A0A395P0U7_TRIAR</name>
<evidence type="ECO:0000313" key="7">
    <source>
        <dbReference type="Proteomes" id="UP000266272"/>
    </source>
</evidence>
<dbReference type="STRING" id="490622.A0A395P0U7"/>
<keyword evidence="3" id="KW-0378">Hydrolase</keyword>
<evidence type="ECO:0000259" key="5">
    <source>
        <dbReference type="Pfam" id="PF00753"/>
    </source>
</evidence>
<protein>
    <submittedName>
        <fullName evidence="6">Metallo-beta-lactamase superfamily</fullName>
    </submittedName>
</protein>
<dbReference type="InterPro" id="IPR001279">
    <property type="entry name" value="Metallo-B-lactamas"/>
</dbReference>
<evidence type="ECO:0000256" key="2">
    <source>
        <dbReference type="ARBA" id="ARBA00022723"/>
    </source>
</evidence>
<organism evidence="6 7">
    <name type="scientific">Trichoderma arundinaceum</name>
    <dbReference type="NCBI Taxonomy" id="490622"/>
    <lineage>
        <taxon>Eukaryota</taxon>
        <taxon>Fungi</taxon>
        <taxon>Dikarya</taxon>
        <taxon>Ascomycota</taxon>
        <taxon>Pezizomycotina</taxon>
        <taxon>Sordariomycetes</taxon>
        <taxon>Hypocreomycetidae</taxon>
        <taxon>Hypocreales</taxon>
        <taxon>Hypocreaceae</taxon>
        <taxon>Trichoderma</taxon>
    </lineage>
</organism>
<dbReference type="GO" id="GO:0046872">
    <property type="term" value="F:metal ion binding"/>
    <property type="evidence" value="ECO:0007669"/>
    <property type="project" value="UniProtKB-KW"/>
</dbReference>
<gene>
    <name evidence="6" type="ORF">TARUN_302</name>
</gene>
<feature type="domain" description="Metallo-beta-lactamase" evidence="5">
    <location>
        <begin position="52"/>
        <end position="206"/>
    </location>
</feature>
<reference evidence="6 7" key="1">
    <citation type="journal article" date="2018" name="PLoS Pathog.">
        <title>Evolution of structural diversity of trichothecenes, a family of toxins produced by plant pathogenic and entomopathogenic fungi.</title>
        <authorList>
            <person name="Proctor R.H."/>
            <person name="McCormick S.P."/>
            <person name="Kim H.S."/>
            <person name="Cardoza R.E."/>
            <person name="Stanley A.M."/>
            <person name="Lindo L."/>
            <person name="Kelly A."/>
            <person name="Brown D.W."/>
            <person name="Lee T."/>
            <person name="Vaughan M.M."/>
            <person name="Alexander N.J."/>
            <person name="Busman M."/>
            <person name="Gutierrez S."/>
        </authorList>
    </citation>
    <scope>NUCLEOTIDE SEQUENCE [LARGE SCALE GENOMIC DNA]</scope>
    <source>
        <strain evidence="6 7">IBT 40837</strain>
    </source>
</reference>
<dbReference type="EMBL" id="PXOA01000017">
    <property type="protein sequence ID" value="RFU81922.1"/>
    <property type="molecule type" value="Genomic_DNA"/>
</dbReference>
<dbReference type="OrthoDB" id="10250730at2759"/>
<dbReference type="SUPFAM" id="SSF56281">
    <property type="entry name" value="Metallo-hydrolase/oxidoreductase"/>
    <property type="match status" value="1"/>
</dbReference>
<sequence length="423" mass="46852">MSTHRRWLSTPPSAHTVRVRLIEEIGLMSLPSALFLDPVVEGHEVMNGADTAFLIENERLGKKLVFDLGTRKDWWNLPRKVRDPLAFCVGVKVEKDVPEVLKGSGILLNEIDDIIWSHSHLDHRGDVSLFPPNTTLNYGKAVAYLKPEITGEAEAVFLESDFAGRHNNEIDFSKSTFQIGGFTALDFYGDGSLYLLDTPGHDHGHLSALARTTSISAGHGNDTFILLAGDACHFCGVLRPNVSHPFPSPHLPSFTVGVSDVDYSGGLLRRHPKFQQLSDATTKIAAEAQVTPWYGVAKGQFSTFLDPVLGQKTADGVKEAFDEADNVFVAMCHDLSLLIKDHGKPIVPTLNKAPQEDLNDWYEKGWKDKLYWTWVSQLGKIDEGGNIQMQSPAVVGFWMRGKKYDTAQELFEAGRKEEGGKKL</sequence>
<dbReference type="GO" id="GO:0016787">
    <property type="term" value="F:hydrolase activity"/>
    <property type="evidence" value="ECO:0007669"/>
    <property type="project" value="UniProtKB-KW"/>
</dbReference>
<dbReference type="InterPro" id="IPR036866">
    <property type="entry name" value="RibonucZ/Hydroxyglut_hydro"/>
</dbReference>
<dbReference type="Proteomes" id="UP000266272">
    <property type="component" value="Unassembled WGS sequence"/>
</dbReference>
<dbReference type="CDD" id="cd07730">
    <property type="entry name" value="metallo-hydrolase-like_MBL-fold"/>
    <property type="match status" value="1"/>
</dbReference>